<keyword evidence="6 7" id="KW-0472">Membrane</keyword>
<dbReference type="InterPro" id="IPR002771">
    <property type="entry name" value="Multi_antbiot-R_MarC"/>
</dbReference>
<dbReference type="Proteomes" id="UP000063234">
    <property type="component" value="Chromosome"/>
</dbReference>
<gene>
    <name evidence="8" type="primary">marC</name>
    <name evidence="8" type="ORF">TST_0251</name>
</gene>
<dbReference type="OrthoDB" id="21094at2"/>
<keyword evidence="3" id="KW-1003">Cell membrane</keyword>
<dbReference type="AlphaFoldDB" id="A0A0S3QRU7"/>
<evidence type="ECO:0000256" key="1">
    <source>
        <dbReference type="ARBA" id="ARBA00004651"/>
    </source>
</evidence>
<sequence length="193" mass="20346">MDPLGAGAILLSLVPADNAWVTANIARKSTFVLLVASLLTLDLGNLILGLFGINVDSVRVIGGVILFLVSIDMVQGELYKSTRHTEEETDEALTKEDVSIIPLGIPILFGPGMIAALVALKSKTTGVADIVAIHIAIIITCALTYLALSYARKLLDLLGITGIKIITRLMGLIVGAIAVQFVISGVKALWAML</sequence>
<feature type="transmembrane region" description="Helical" evidence="7">
    <location>
        <begin position="127"/>
        <end position="148"/>
    </location>
</feature>
<evidence type="ECO:0000256" key="6">
    <source>
        <dbReference type="ARBA" id="ARBA00023136"/>
    </source>
</evidence>
<proteinExistence type="inferred from homology"/>
<feature type="transmembrane region" description="Helical" evidence="7">
    <location>
        <begin position="60"/>
        <end position="79"/>
    </location>
</feature>
<evidence type="ECO:0000256" key="3">
    <source>
        <dbReference type="ARBA" id="ARBA00022475"/>
    </source>
</evidence>
<comment type="similarity">
    <text evidence="2 7">Belongs to the UPF0056 (MarC) family.</text>
</comment>
<dbReference type="KEGG" id="ttk:TST_0251"/>
<dbReference type="GO" id="GO:0005886">
    <property type="term" value="C:plasma membrane"/>
    <property type="evidence" value="ECO:0007669"/>
    <property type="project" value="UniProtKB-SubCell"/>
</dbReference>
<keyword evidence="9" id="KW-1185">Reference proteome</keyword>
<comment type="caution">
    <text evidence="7">Lacks conserved residue(s) required for the propagation of feature annotation.</text>
</comment>
<name>A0A0S3QRU7_THET7</name>
<dbReference type="PANTHER" id="PTHR33508:SF1">
    <property type="entry name" value="UPF0056 MEMBRANE PROTEIN YHCE"/>
    <property type="match status" value="1"/>
</dbReference>
<evidence type="ECO:0000256" key="7">
    <source>
        <dbReference type="RuleBase" id="RU362048"/>
    </source>
</evidence>
<dbReference type="PANTHER" id="PTHR33508">
    <property type="entry name" value="UPF0056 MEMBRANE PROTEIN YHCE"/>
    <property type="match status" value="1"/>
</dbReference>
<protein>
    <recommendedName>
        <fullName evidence="7">UPF0056 membrane protein</fullName>
    </recommendedName>
</protein>
<evidence type="ECO:0000256" key="5">
    <source>
        <dbReference type="ARBA" id="ARBA00022989"/>
    </source>
</evidence>
<evidence type="ECO:0000313" key="9">
    <source>
        <dbReference type="Proteomes" id="UP000063234"/>
    </source>
</evidence>
<comment type="subcellular location">
    <subcellularLocation>
        <location evidence="1 7">Cell membrane</location>
        <topology evidence="1 7">Multi-pass membrane protein</topology>
    </subcellularLocation>
</comment>
<accession>A0A0S3QRU7</accession>
<dbReference type="NCBIfam" id="TIGR00427">
    <property type="entry name" value="NAAT family transporter"/>
    <property type="match status" value="1"/>
</dbReference>
<evidence type="ECO:0000256" key="2">
    <source>
        <dbReference type="ARBA" id="ARBA00009784"/>
    </source>
</evidence>
<organism evidence="8 9">
    <name type="scientific">Thermosulfidibacter takaii (strain DSM 17441 / JCM 13301 / NBRC 103674 / ABI70S6)</name>
    <dbReference type="NCBI Taxonomy" id="1298851"/>
    <lineage>
        <taxon>Bacteria</taxon>
        <taxon>Pseudomonadati</taxon>
        <taxon>Thermosulfidibacterota</taxon>
        <taxon>Thermosulfidibacteria</taxon>
        <taxon>Thermosulfidibacterales</taxon>
        <taxon>Thermosulfidibacteraceae</taxon>
    </lineage>
</organism>
<dbReference type="Pfam" id="PF01914">
    <property type="entry name" value="MarC"/>
    <property type="match status" value="1"/>
</dbReference>
<evidence type="ECO:0000256" key="4">
    <source>
        <dbReference type="ARBA" id="ARBA00022692"/>
    </source>
</evidence>
<reference evidence="9" key="1">
    <citation type="journal article" date="2018" name="Science">
        <title>A primordial and reversible TCA cycle in a facultatively chemolithoautotrophic thermophile.</title>
        <authorList>
            <person name="Nunoura T."/>
            <person name="Chikaraishi Y."/>
            <person name="Izaki R."/>
            <person name="Suwa T."/>
            <person name="Sato T."/>
            <person name="Harada T."/>
            <person name="Mori K."/>
            <person name="Kato Y."/>
            <person name="Miyazaki M."/>
            <person name="Shimamura S."/>
            <person name="Yanagawa K."/>
            <person name="Shuto A."/>
            <person name="Ohkouchi N."/>
            <person name="Fujita N."/>
            <person name="Takaki Y."/>
            <person name="Atomi H."/>
            <person name="Takai K."/>
        </authorList>
    </citation>
    <scope>NUCLEOTIDE SEQUENCE [LARGE SCALE GENOMIC DNA]</scope>
    <source>
        <strain evidence="9">DSM 17441 / JCM 13301 / NBRC 103674 / ABI70S6</strain>
    </source>
</reference>
<feature type="transmembrane region" description="Helical" evidence="7">
    <location>
        <begin position="99"/>
        <end position="120"/>
    </location>
</feature>
<dbReference type="EMBL" id="AP013035">
    <property type="protein sequence ID" value="BAT71060.1"/>
    <property type="molecule type" value="Genomic_DNA"/>
</dbReference>
<feature type="transmembrane region" description="Helical" evidence="7">
    <location>
        <begin position="168"/>
        <end position="190"/>
    </location>
</feature>
<feature type="transmembrane region" description="Helical" evidence="7">
    <location>
        <begin position="29"/>
        <end position="53"/>
    </location>
</feature>
<dbReference type="STRING" id="1298851.TST_0251"/>
<keyword evidence="5 7" id="KW-1133">Transmembrane helix</keyword>
<evidence type="ECO:0000313" key="8">
    <source>
        <dbReference type="EMBL" id="BAT71060.1"/>
    </source>
</evidence>
<keyword evidence="4 7" id="KW-0812">Transmembrane</keyword>